<sequence length="64" mass="6733">MDENKTEMSLTCTPAGESPLAAAGKNSNLVFGSDCCGVMSALNITFLFKLVAPVVSRYGNLMSE</sequence>
<accession>A0ABR1BCH4</accession>
<evidence type="ECO:0000313" key="1">
    <source>
        <dbReference type="EMBL" id="KAK6638027.1"/>
    </source>
</evidence>
<keyword evidence="2" id="KW-1185">Reference proteome</keyword>
<dbReference type="EMBL" id="JAWJWF010000002">
    <property type="protein sequence ID" value="KAK6638027.1"/>
    <property type="molecule type" value="Genomic_DNA"/>
</dbReference>
<proteinExistence type="predicted"/>
<gene>
    <name evidence="1" type="ORF">RUM44_008451</name>
</gene>
<name>A0ABR1BCH4_POLSC</name>
<protein>
    <submittedName>
        <fullName evidence="1">Uncharacterized protein</fullName>
    </submittedName>
</protein>
<comment type="caution">
    <text evidence="1">The sequence shown here is derived from an EMBL/GenBank/DDBJ whole genome shotgun (WGS) entry which is preliminary data.</text>
</comment>
<evidence type="ECO:0000313" key="2">
    <source>
        <dbReference type="Proteomes" id="UP001359485"/>
    </source>
</evidence>
<organism evidence="1 2">
    <name type="scientific">Polyplax serrata</name>
    <name type="common">Common mouse louse</name>
    <dbReference type="NCBI Taxonomy" id="468196"/>
    <lineage>
        <taxon>Eukaryota</taxon>
        <taxon>Metazoa</taxon>
        <taxon>Ecdysozoa</taxon>
        <taxon>Arthropoda</taxon>
        <taxon>Hexapoda</taxon>
        <taxon>Insecta</taxon>
        <taxon>Pterygota</taxon>
        <taxon>Neoptera</taxon>
        <taxon>Paraneoptera</taxon>
        <taxon>Psocodea</taxon>
        <taxon>Troctomorpha</taxon>
        <taxon>Phthiraptera</taxon>
        <taxon>Anoplura</taxon>
        <taxon>Polyplacidae</taxon>
        <taxon>Polyplax</taxon>
    </lineage>
</organism>
<dbReference type="Proteomes" id="UP001359485">
    <property type="component" value="Unassembled WGS sequence"/>
</dbReference>
<reference evidence="1 2" key="1">
    <citation type="submission" date="2023-09" db="EMBL/GenBank/DDBJ databases">
        <title>Genomes of two closely related lineages of the louse Polyplax serrata with different host specificities.</title>
        <authorList>
            <person name="Martinu J."/>
            <person name="Tarabai H."/>
            <person name="Stefka J."/>
            <person name="Hypsa V."/>
        </authorList>
    </citation>
    <scope>NUCLEOTIDE SEQUENCE [LARGE SCALE GENOMIC DNA]</scope>
    <source>
        <strain evidence="1">98ZLc_SE</strain>
    </source>
</reference>